<dbReference type="Proteomes" id="UP000535890">
    <property type="component" value="Unassembled WGS sequence"/>
</dbReference>
<proteinExistence type="predicted"/>
<protein>
    <submittedName>
        <fullName evidence="1">Uncharacterized protein</fullName>
    </submittedName>
</protein>
<sequence length="132" mass="14733">MRVELREMRQVHAGSIYASLRWDLAPAFCRIDLLESRPGAADRMHWHPGMVDGEPGARSTDADLTVDPVAWVEARLHAPEILLRGVELDPQVHADAAGLSEEADTITGWVARGLERMRRPWPEVTYDARGLA</sequence>
<name>A0A7Y9J4I5_9PSEU</name>
<dbReference type="AlphaFoldDB" id="A0A7Y9J4I5"/>
<dbReference type="RefSeq" id="WP_218890130.1">
    <property type="nucleotide sequence ID" value="NZ_BAABHP010000004.1"/>
</dbReference>
<reference evidence="1 2" key="1">
    <citation type="submission" date="2020-07" db="EMBL/GenBank/DDBJ databases">
        <title>Sequencing the genomes of 1000 actinobacteria strains.</title>
        <authorList>
            <person name="Klenk H.-P."/>
        </authorList>
    </citation>
    <scope>NUCLEOTIDE SEQUENCE [LARGE SCALE GENOMIC DNA]</scope>
    <source>
        <strain evidence="1 2">DSM 45772</strain>
    </source>
</reference>
<keyword evidence="2" id="KW-1185">Reference proteome</keyword>
<dbReference type="EMBL" id="JACCBN010000001">
    <property type="protein sequence ID" value="NYD35122.1"/>
    <property type="molecule type" value="Genomic_DNA"/>
</dbReference>
<organism evidence="1 2">
    <name type="scientific">Actinomycetospora corticicola</name>
    <dbReference type="NCBI Taxonomy" id="663602"/>
    <lineage>
        <taxon>Bacteria</taxon>
        <taxon>Bacillati</taxon>
        <taxon>Actinomycetota</taxon>
        <taxon>Actinomycetes</taxon>
        <taxon>Pseudonocardiales</taxon>
        <taxon>Pseudonocardiaceae</taxon>
        <taxon>Actinomycetospora</taxon>
    </lineage>
</organism>
<evidence type="ECO:0000313" key="2">
    <source>
        <dbReference type="Proteomes" id="UP000535890"/>
    </source>
</evidence>
<comment type="caution">
    <text evidence="1">The sequence shown here is derived from an EMBL/GenBank/DDBJ whole genome shotgun (WGS) entry which is preliminary data.</text>
</comment>
<gene>
    <name evidence="1" type="ORF">BJ983_001224</name>
</gene>
<accession>A0A7Y9J4I5</accession>
<evidence type="ECO:0000313" key="1">
    <source>
        <dbReference type="EMBL" id="NYD35122.1"/>
    </source>
</evidence>